<evidence type="ECO:0000256" key="1">
    <source>
        <dbReference type="ARBA" id="ARBA00001971"/>
    </source>
</evidence>
<dbReference type="PANTHER" id="PTHR46300">
    <property type="entry name" value="P450, PUTATIVE (EUROFUNG)-RELATED-RELATED"/>
    <property type="match status" value="1"/>
</dbReference>
<feature type="binding site" description="axial binding residue" evidence="9">
    <location>
        <position position="118"/>
    </location>
    <ligand>
        <name>heme</name>
        <dbReference type="ChEBI" id="CHEBI:30413"/>
    </ligand>
    <ligandPart>
        <name>Fe</name>
        <dbReference type="ChEBI" id="CHEBI:18248"/>
    </ligandPart>
</feature>
<dbReference type="PRINTS" id="PR00385">
    <property type="entry name" value="P450"/>
</dbReference>
<dbReference type="PROSITE" id="PS00086">
    <property type="entry name" value="CYTOCHROME_P450"/>
    <property type="match status" value="1"/>
</dbReference>
<dbReference type="InterPro" id="IPR017972">
    <property type="entry name" value="Cyt_P450_CS"/>
</dbReference>
<evidence type="ECO:0000256" key="5">
    <source>
        <dbReference type="ARBA" id="ARBA00022723"/>
    </source>
</evidence>
<evidence type="ECO:0000256" key="8">
    <source>
        <dbReference type="ARBA" id="ARBA00023033"/>
    </source>
</evidence>
<dbReference type="Pfam" id="PF00067">
    <property type="entry name" value="p450"/>
    <property type="match status" value="1"/>
</dbReference>
<comment type="pathway">
    <text evidence="2">Secondary metabolite biosynthesis.</text>
</comment>
<dbReference type="AlphaFoldDB" id="A0A8H3DX62"/>
<dbReference type="GO" id="GO:0004497">
    <property type="term" value="F:monooxygenase activity"/>
    <property type="evidence" value="ECO:0007669"/>
    <property type="project" value="UniProtKB-KW"/>
</dbReference>
<dbReference type="GO" id="GO:0016705">
    <property type="term" value="F:oxidoreductase activity, acting on paired donors, with incorporation or reduction of molecular oxygen"/>
    <property type="evidence" value="ECO:0007669"/>
    <property type="project" value="InterPro"/>
</dbReference>
<accession>A0A8H3DX62</accession>
<keyword evidence="6 10" id="KW-0560">Oxidoreductase</keyword>
<keyword evidence="5 9" id="KW-0479">Metal-binding</keyword>
<evidence type="ECO:0000256" key="4">
    <source>
        <dbReference type="ARBA" id="ARBA00022617"/>
    </source>
</evidence>
<proteinExistence type="inferred from homology"/>
<evidence type="ECO:0000256" key="2">
    <source>
        <dbReference type="ARBA" id="ARBA00005179"/>
    </source>
</evidence>
<dbReference type="GO" id="GO:0005506">
    <property type="term" value="F:iron ion binding"/>
    <property type="evidence" value="ECO:0007669"/>
    <property type="project" value="InterPro"/>
</dbReference>
<comment type="cofactor">
    <cofactor evidence="1 9">
        <name>heme</name>
        <dbReference type="ChEBI" id="CHEBI:30413"/>
    </cofactor>
</comment>
<dbReference type="InterPro" id="IPR002401">
    <property type="entry name" value="Cyt_P450_E_grp-I"/>
</dbReference>
<comment type="caution">
    <text evidence="11">The sequence shown here is derived from an EMBL/GenBank/DDBJ whole genome shotgun (WGS) entry which is preliminary data.</text>
</comment>
<reference evidence="11" key="1">
    <citation type="submission" date="2021-01" db="EMBL/GenBank/DDBJ databases">
        <authorList>
            <person name="Kaushik A."/>
        </authorList>
    </citation>
    <scope>NUCLEOTIDE SEQUENCE</scope>
    <source>
        <strain evidence="11">AG5</strain>
    </source>
</reference>
<evidence type="ECO:0000256" key="10">
    <source>
        <dbReference type="RuleBase" id="RU000461"/>
    </source>
</evidence>
<evidence type="ECO:0000256" key="7">
    <source>
        <dbReference type="ARBA" id="ARBA00023004"/>
    </source>
</evidence>
<sequence length="188" mass="21306">MVLHPEVQKKAQSELDSIIGNARLPTLEDHAKLGYIERVIQETLRWHPMAPLAIPHTCFRDDTYKGYHIPKGAIVLGNVWAMTHDETVYKDPEVFDPDRFLDPSTPLSPIFGWGRRRCPGIHLGQSSLFITVASILMTFNIEVAQDENGKDIRPSGKLINSLSLAPEQFPLKLTPRSTKHEELIRQSF</sequence>
<keyword evidence="4 9" id="KW-0349">Heme</keyword>
<evidence type="ECO:0000313" key="11">
    <source>
        <dbReference type="EMBL" id="CAE7123543.1"/>
    </source>
</evidence>
<dbReference type="InterPro" id="IPR001128">
    <property type="entry name" value="Cyt_P450"/>
</dbReference>
<dbReference type="GO" id="GO:0020037">
    <property type="term" value="F:heme binding"/>
    <property type="evidence" value="ECO:0007669"/>
    <property type="project" value="InterPro"/>
</dbReference>
<dbReference type="EMBL" id="CAJNJQ010001157">
    <property type="protein sequence ID" value="CAE7123543.1"/>
    <property type="molecule type" value="Genomic_DNA"/>
</dbReference>
<name>A0A8H3DX62_9AGAM</name>
<protein>
    <recommendedName>
        <fullName evidence="13">O-methylsterigmatocystin oxidoreductase</fullName>
    </recommendedName>
</protein>
<dbReference type="PANTHER" id="PTHR46300:SF7">
    <property type="entry name" value="P450, PUTATIVE (EUROFUNG)-RELATED"/>
    <property type="match status" value="1"/>
</dbReference>
<organism evidence="11 12">
    <name type="scientific">Rhizoctonia solani</name>
    <dbReference type="NCBI Taxonomy" id="456999"/>
    <lineage>
        <taxon>Eukaryota</taxon>
        <taxon>Fungi</taxon>
        <taxon>Dikarya</taxon>
        <taxon>Basidiomycota</taxon>
        <taxon>Agaricomycotina</taxon>
        <taxon>Agaricomycetes</taxon>
        <taxon>Cantharellales</taxon>
        <taxon>Ceratobasidiaceae</taxon>
        <taxon>Rhizoctonia</taxon>
    </lineage>
</organism>
<dbReference type="Proteomes" id="UP000663827">
    <property type="component" value="Unassembled WGS sequence"/>
</dbReference>
<dbReference type="Gene3D" id="1.10.630.10">
    <property type="entry name" value="Cytochrome P450"/>
    <property type="match status" value="1"/>
</dbReference>
<dbReference type="InterPro" id="IPR050364">
    <property type="entry name" value="Cytochrome_P450_fung"/>
</dbReference>
<evidence type="ECO:0000256" key="9">
    <source>
        <dbReference type="PIRSR" id="PIRSR602401-1"/>
    </source>
</evidence>
<keyword evidence="7 9" id="KW-0408">Iron</keyword>
<gene>
    <name evidence="11" type="ORF">RDB_LOCUS57865</name>
</gene>
<evidence type="ECO:0000256" key="6">
    <source>
        <dbReference type="ARBA" id="ARBA00023002"/>
    </source>
</evidence>
<evidence type="ECO:0008006" key="13">
    <source>
        <dbReference type="Google" id="ProtNLM"/>
    </source>
</evidence>
<comment type="similarity">
    <text evidence="3 10">Belongs to the cytochrome P450 family.</text>
</comment>
<evidence type="ECO:0000313" key="12">
    <source>
        <dbReference type="Proteomes" id="UP000663827"/>
    </source>
</evidence>
<dbReference type="PRINTS" id="PR00463">
    <property type="entry name" value="EP450I"/>
</dbReference>
<dbReference type="SUPFAM" id="SSF48264">
    <property type="entry name" value="Cytochrome P450"/>
    <property type="match status" value="1"/>
</dbReference>
<dbReference type="InterPro" id="IPR036396">
    <property type="entry name" value="Cyt_P450_sf"/>
</dbReference>
<keyword evidence="8 10" id="KW-0503">Monooxygenase</keyword>
<evidence type="ECO:0000256" key="3">
    <source>
        <dbReference type="ARBA" id="ARBA00010617"/>
    </source>
</evidence>